<dbReference type="Proteomes" id="UP001556118">
    <property type="component" value="Unassembled WGS sequence"/>
</dbReference>
<evidence type="ECO:0000313" key="2">
    <source>
        <dbReference type="Proteomes" id="UP001556118"/>
    </source>
</evidence>
<name>A0ABV3R724_9SPHN</name>
<dbReference type="RefSeq" id="WP_367767926.1">
    <property type="nucleotide sequence ID" value="NZ_JBFNXR010000012.1"/>
</dbReference>
<comment type="caution">
    <text evidence="1">The sequence shown here is derived from an EMBL/GenBank/DDBJ whole genome shotgun (WGS) entry which is preliminary data.</text>
</comment>
<sequence>MTAGNWQWNMEGQQSVARFAGNRLTLRCDPTARTIHIERREPSASTQFSGSATLTVRTQSQTRVFAAIPQGGAVTVSLAARDPLLDAMAFTRGRFAVEASGMPTLYVPSWTEVSRVIEDCR</sequence>
<evidence type="ECO:0000313" key="1">
    <source>
        <dbReference type="EMBL" id="MEW9853720.1"/>
    </source>
</evidence>
<gene>
    <name evidence="1" type="ORF">ABUH87_00740</name>
</gene>
<dbReference type="EMBL" id="JBFNXR010000012">
    <property type="protein sequence ID" value="MEW9853720.1"/>
    <property type="molecule type" value="Genomic_DNA"/>
</dbReference>
<keyword evidence="2" id="KW-1185">Reference proteome</keyword>
<proteinExistence type="predicted"/>
<reference evidence="1 2" key="1">
    <citation type="submission" date="2024-06" db="EMBL/GenBank/DDBJ databases">
        <title>Novosphingobium rhizovicinus M1R2S20.</title>
        <authorList>
            <person name="Sun J.-Q."/>
        </authorList>
    </citation>
    <scope>NUCLEOTIDE SEQUENCE [LARGE SCALE GENOMIC DNA]</scope>
    <source>
        <strain evidence="1 2">M1R2S20</strain>
    </source>
</reference>
<organism evidence="1 2">
    <name type="scientific">Novosphingobium rhizovicinum</name>
    <dbReference type="NCBI Taxonomy" id="3228928"/>
    <lineage>
        <taxon>Bacteria</taxon>
        <taxon>Pseudomonadati</taxon>
        <taxon>Pseudomonadota</taxon>
        <taxon>Alphaproteobacteria</taxon>
        <taxon>Sphingomonadales</taxon>
        <taxon>Sphingomonadaceae</taxon>
        <taxon>Novosphingobium</taxon>
    </lineage>
</organism>
<accession>A0ABV3R724</accession>
<protein>
    <submittedName>
        <fullName evidence="1">Uncharacterized protein</fullName>
    </submittedName>
</protein>